<reference evidence="10" key="2">
    <citation type="submission" date="2025-09" db="UniProtKB">
        <authorList>
            <consortium name="Ensembl"/>
        </authorList>
    </citation>
    <scope>IDENTIFICATION</scope>
</reference>
<name>A0A668TF55_OREAU</name>
<dbReference type="PROSITE" id="PS50071">
    <property type="entry name" value="HOMEOBOX_2"/>
    <property type="match status" value="1"/>
</dbReference>
<feature type="region of interest" description="Disordered" evidence="7">
    <location>
        <begin position="305"/>
        <end position="360"/>
    </location>
</feature>
<protein>
    <submittedName>
        <fullName evidence="10">Uncharacterized protein</fullName>
    </submittedName>
</protein>
<dbReference type="SMART" id="SM00389">
    <property type="entry name" value="HOX"/>
    <property type="match status" value="1"/>
</dbReference>
<feature type="compositionally biased region" description="Polar residues" evidence="7">
    <location>
        <begin position="305"/>
        <end position="319"/>
    </location>
</feature>
<feature type="DNA-binding region" description="Homeobox" evidence="6">
    <location>
        <begin position="222"/>
        <end position="284"/>
    </location>
</feature>
<dbReference type="InterPro" id="IPR005542">
    <property type="entry name" value="PBX_PBC_dom"/>
</dbReference>
<evidence type="ECO:0000259" key="9">
    <source>
        <dbReference type="PROSITE" id="PS51978"/>
    </source>
</evidence>
<evidence type="ECO:0000256" key="1">
    <source>
        <dbReference type="ARBA" id="ARBA00004123"/>
    </source>
</evidence>
<dbReference type="Proteomes" id="UP000472276">
    <property type="component" value="Unassembled WGS sequence"/>
</dbReference>
<dbReference type="PROSITE" id="PS00027">
    <property type="entry name" value="HOMEOBOX_1"/>
    <property type="match status" value="1"/>
</dbReference>
<dbReference type="Ensembl" id="ENSOABT00000026517.2">
    <property type="protein sequence ID" value="ENSOABP00000025770.1"/>
    <property type="gene ID" value="ENSOABG00000012248.2"/>
</dbReference>
<dbReference type="PROSITE" id="PS51978">
    <property type="entry name" value="PBC"/>
    <property type="match status" value="1"/>
</dbReference>
<evidence type="ECO:0000256" key="4">
    <source>
        <dbReference type="ARBA" id="ARBA00023155"/>
    </source>
</evidence>
<evidence type="ECO:0000256" key="3">
    <source>
        <dbReference type="ARBA" id="ARBA00023125"/>
    </source>
</evidence>
<evidence type="ECO:0000256" key="5">
    <source>
        <dbReference type="ARBA" id="ARBA00023242"/>
    </source>
</evidence>
<dbReference type="InterPro" id="IPR009057">
    <property type="entry name" value="Homeodomain-like_sf"/>
</dbReference>
<dbReference type="PANTHER" id="PTHR11850">
    <property type="entry name" value="HOMEOBOX PROTEIN TRANSCRIPTION FACTORS"/>
    <property type="match status" value="1"/>
</dbReference>
<feature type="compositionally biased region" description="Basic and acidic residues" evidence="7">
    <location>
        <begin position="329"/>
        <end position="344"/>
    </location>
</feature>
<comment type="similarity">
    <text evidence="2">Belongs to the TALE/PBX homeobox family.</text>
</comment>
<evidence type="ECO:0000259" key="8">
    <source>
        <dbReference type="PROSITE" id="PS50071"/>
    </source>
</evidence>
<evidence type="ECO:0000313" key="11">
    <source>
        <dbReference type="Proteomes" id="UP000472276"/>
    </source>
</evidence>
<keyword evidence="4 6" id="KW-0371">Homeobox</keyword>
<dbReference type="GO" id="GO:0005634">
    <property type="term" value="C:nucleus"/>
    <property type="evidence" value="ECO:0007669"/>
    <property type="project" value="UniProtKB-SubCell"/>
</dbReference>
<evidence type="ECO:0000313" key="10">
    <source>
        <dbReference type="Ensembl" id="ENSOABP00000025770.1"/>
    </source>
</evidence>
<evidence type="ECO:0000256" key="6">
    <source>
        <dbReference type="PROSITE-ProRule" id="PRU00108"/>
    </source>
</evidence>
<comment type="subcellular location">
    <subcellularLocation>
        <location evidence="1 6">Nucleus</location>
    </subcellularLocation>
</comment>
<keyword evidence="11" id="KW-1185">Reference proteome</keyword>
<dbReference type="OMA" id="AQVANWF"/>
<dbReference type="AlphaFoldDB" id="A0A668TF55"/>
<dbReference type="InterPro" id="IPR008422">
    <property type="entry name" value="KN_HD"/>
</dbReference>
<dbReference type="InterPro" id="IPR017970">
    <property type="entry name" value="Homeobox_CS"/>
</dbReference>
<evidence type="ECO:0000256" key="7">
    <source>
        <dbReference type="SAM" id="MobiDB-lite"/>
    </source>
</evidence>
<proteinExistence type="inferred from homology"/>
<dbReference type="GO" id="GO:0003677">
    <property type="term" value="F:DNA binding"/>
    <property type="evidence" value="ECO:0007669"/>
    <property type="project" value="UniProtKB-UniRule"/>
</dbReference>
<reference evidence="10" key="1">
    <citation type="submission" date="2025-08" db="UniProtKB">
        <authorList>
            <consortium name="Ensembl"/>
        </authorList>
    </citation>
    <scope>IDENTIFICATION</scope>
</reference>
<dbReference type="Gene3D" id="1.10.10.60">
    <property type="entry name" value="Homeodomain-like"/>
    <property type="match status" value="1"/>
</dbReference>
<feature type="domain" description="PBC" evidence="9">
    <location>
        <begin position="33"/>
        <end position="221"/>
    </location>
</feature>
<keyword evidence="3 6" id="KW-0238">DNA-binding</keyword>
<keyword evidence="5 6" id="KW-0539">Nucleus</keyword>
<evidence type="ECO:0000256" key="2">
    <source>
        <dbReference type="ARBA" id="ARBA00007601"/>
    </source>
</evidence>
<organism evidence="10 11">
    <name type="scientific">Oreochromis aureus</name>
    <name type="common">Israeli tilapia</name>
    <name type="synonym">Chromis aureus</name>
    <dbReference type="NCBI Taxonomy" id="47969"/>
    <lineage>
        <taxon>Eukaryota</taxon>
        <taxon>Metazoa</taxon>
        <taxon>Chordata</taxon>
        <taxon>Craniata</taxon>
        <taxon>Vertebrata</taxon>
        <taxon>Euteleostomi</taxon>
        <taxon>Actinopterygii</taxon>
        <taxon>Neopterygii</taxon>
        <taxon>Teleostei</taxon>
        <taxon>Neoteleostei</taxon>
        <taxon>Acanthomorphata</taxon>
        <taxon>Ovalentaria</taxon>
        <taxon>Cichlomorphae</taxon>
        <taxon>Cichliformes</taxon>
        <taxon>Cichlidae</taxon>
        <taxon>African cichlids</taxon>
        <taxon>Pseudocrenilabrinae</taxon>
        <taxon>Oreochromini</taxon>
        <taxon>Oreochromis</taxon>
    </lineage>
</organism>
<sequence>MENRAHQISCHIGLTGEEVDEPHDNRKRHNNCQPLQDIGDILQQIMAITDESLDAAQARKHALNCHRTKPALFSVLCETKEKTALSIQGVQQEDPPDAQIMRLDNMLLAEGVAGPEKGGASAAVVAAAAGGTPDDGSLEHVDYKEKLSQIREIYHVELDKYEQNSCLWPSCSHSCLNSLPSSQSEIERMVSIIHRKFRAIQTQLKQSTCEAVMILRSRFLDARRKRRNFSKQATEILNEYFYSHLANPYPNEEVKEELAKKCAITVAQIANWFGNKRIWYKKNIAKFPEEANLYATKTATSVSSLSSQANSPATPNSGIHPQGYLSLMPDEKNKNIYQTFKEEPPGGGNQSDFSSVNNAQ</sequence>
<feature type="compositionally biased region" description="Polar residues" evidence="7">
    <location>
        <begin position="350"/>
        <end position="360"/>
    </location>
</feature>
<accession>A0A668TF55</accession>
<dbReference type="InterPro" id="IPR001356">
    <property type="entry name" value="HD"/>
</dbReference>
<dbReference type="SUPFAM" id="SSF46689">
    <property type="entry name" value="Homeodomain-like"/>
    <property type="match status" value="1"/>
</dbReference>
<dbReference type="InterPro" id="IPR050224">
    <property type="entry name" value="TALE_homeobox"/>
</dbReference>
<feature type="domain" description="Homeobox" evidence="8">
    <location>
        <begin position="220"/>
        <end position="283"/>
    </location>
</feature>
<dbReference type="CDD" id="cd00086">
    <property type="entry name" value="homeodomain"/>
    <property type="match status" value="1"/>
</dbReference>
<dbReference type="GO" id="GO:0000981">
    <property type="term" value="F:DNA-binding transcription factor activity, RNA polymerase II-specific"/>
    <property type="evidence" value="ECO:0007669"/>
    <property type="project" value="InterPro"/>
</dbReference>
<dbReference type="Pfam" id="PF05920">
    <property type="entry name" value="Homeobox_KN"/>
    <property type="match status" value="1"/>
</dbReference>
<dbReference type="Pfam" id="PF03792">
    <property type="entry name" value="PBC"/>
    <property type="match status" value="1"/>
</dbReference>